<gene>
    <name evidence="1" type="ORF">E5990_06465</name>
</gene>
<keyword evidence="2" id="KW-1185">Reference proteome</keyword>
<comment type="caution">
    <text evidence="1">The sequence shown here is derived from an EMBL/GenBank/DDBJ whole genome shotgun (WGS) entry which is preliminary data.</text>
</comment>
<feature type="non-terminal residue" evidence="1">
    <location>
        <position position="162"/>
    </location>
</feature>
<organism evidence="1 2">
    <name type="scientific">Muribaculum caecicola</name>
    <dbReference type="NCBI Taxonomy" id="3038144"/>
    <lineage>
        <taxon>Bacteria</taxon>
        <taxon>Pseudomonadati</taxon>
        <taxon>Bacteroidota</taxon>
        <taxon>Bacteroidia</taxon>
        <taxon>Bacteroidales</taxon>
        <taxon>Muribaculaceae</taxon>
        <taxon>Muribaculum</taxon>
    </lineage>
</organism>
<name>A0AC61S573_9BACT</name>
<accession>A0AC61S573</accession>
<evidence type="ECO:0000313" key="2">
    <source>
        <dbReference type="Proteomes" id="UP000305401"/>
    </source>
</evidence>
<dbReference type="EMBL" id="SSTG01000069">
    <property type="protein sequence ID" value="THG50673.1"/>
    <property type="molecule type" value="Genomic_DNA"/>
</dbReference>
<evidence type="ECO:0000313" key="1">
    <source>
        <dbReference type="EMBL" id="THG50673.1"/>
    </source>
</evidence>
<protein>
    <submittedName>
        <fullName evidence="1">Uncharacterized protein</fullName>
    </submittedName>
</protein>
<sequence>MKRLSTFLVLTTTMLAAFAQPAANAYRYNKPTGQSANSVQQASQPETPLFTATNGGPELFGNVIASKNSSETGMNKFTTDGEFTLIANQAKNNLYATPYAGIKVGGFYYSFRTQTIFGFQAKYMGKYDIERGWTRLQSATPADWTEFATLLAEDPTTGTVYG</sequence>
<dbReference type="Proteomes" id="UP000305401">
    <property type="component" value="Unassembled WGS sequence"/>
</dbReference>
<reference evidence="1" key="1">
    <citation type="submission" date="2019-04" db="EMBL/GenBank/DDBJ databases">
        <title>Microbes associate with the intestines of laboratory mice.</title>
        <authorList>
            <person name="Navarre W."/>
            <person name="Wong E."/>
            <person name="Huang K.C."/>
            <person name="Tropini C."/>
            <person name="Ng K."/>
            <person name="Yu B."/>
        </authorList>
    </citation>
    <scope>NUCLEOTIDE SEQUENCE</scope>
    <source>
        <strain evidence="1">NM86_A22</strain>
    </source>
</reference>
<proteinExistence type="predicted"/>